<dbReference type="InterPro" id="IPR007295">
    <property type="entry name" value="DUF402"/>
</dbReference>
<protein>
    <recommendedName>
        <fullName evidence="2">DUF402 domain-containing protein</fullName>
    </recommendedName>
</protein>
<dbReference type="Proteomes" id="UP000199387">
    <property type="component" value="Unassembled WGS sequence"/>
</dbReference>
<evidence type="ECO:0000313" key="3">
    <source>
        <dbReference type="EMBL" id="SDC05344.1"/>
    </source>
</evidence>
<organism evidence="3 4">
    <name type="scientific">Melghirimyces thermohalophilus</name>
    <dbReference type="NCBI Taxonomy" id="1236220"/>
    <lineage>
        <taxon>Bacteria</taxon>
        <taxon>Bacillati</taxon>
        <taxon>Bacillota</taxon>
        <taxon>Bacilli</taxon>
        <taxon>Bacillales</taxon>
        <taxon>Thermoactinomycetaceae</taxon>
        <taxon>Melghirimyces</taxon>
    </lineage>
</organism>
<dbReference type="STRING" id="1236220.SAMN04488112_102217"/>
<keyword evidence="1" id="KW-0378">Hydrolase</keyword>
<dbReference type="SUPFAM" id="SSF159234">
    <property type="entry name" value="FomD-like"/>
    <property type="match status" value="1"/>
</dbReference>
<dbReference type="Gene3D" id="2.40.380.10">
    <property type="entry name" value="FomD-like"/>
    <property type="match status" value="1"/>
</dbReference>
<accession>A0A1G6IFV0</accession>
<dbReference type="AlphaFoldDB" id="A0A1G6IFV0"/>
<dbReference type="Pfam" id="PF04167">
    <property type="entry name" value="DUF402"/>
    <property type="match status" value="1"/>
</dbReference>
<dbReference type="PANTHER" id="PTHR39159:SF1">
    <property type="entry name" value="UPF0374 PROTEIN YGAC"/>
    <property type="match status" value="1"/>
</dbReference>
<dbReference type="GO" id="GO:0016787">
    <property type="term" value="F:hydrolase activity"/>
    <property type="evidence" value="ECO:0007669"/>
    <property type="project" value="UniProtKB-KW"/>
</dbReference>
<dbReference type="RefSeq" id="WP_091566286.1">
    <property type="nucleotide sequence ID" value="NZ_FMZA01000002.1"/>
</dbReference>
<dbReference type="InterPro" id="IPR035930">
    <property type="entry name" value="FomD-like_sf"/>
</dbReference>
<dbReference type="InterPro" id="IPR050212">
    <property type="entry name" value="Ntdp-like"/>
</dbReference>
<sequence length="181" mass="21425">MDQIVRPGDRIRIESRKYDGGFHRSWLQSVVLKTQDPLLVANRDVQVTESDGSQWFTKGLAICQFHRDEWFNTIVLFDARGSYRFYCNLASPYTWQQGVLVYTDFDLDLLVEADGSYRWLDREEFEQNRRLYSYPPQLVKRIREAALQLEERVRSGEAPFTPGFVRTGYHLYLSYKNYLMG</sequence>
<dbReference type="PANTHER" id="PTHR39159">
    <property type="match status" value="1"/>
</dbReference>
<dbReference type="EMBL" id="FMZA01000002">
    <property type="protein sequence ID" value="SDC05344.1"/>
    <property type="molecule type" value="Genomic_DNA"/>
</dbReference>
<keyword evidence="4" id="KW-1185">Reference proteome</keyword>
<evidence type="ECO:0000256" key="1">
    <source>
        <dbReference type="ARBA" id="ARBA00022801"/>
    </source>
</evidence>
<dbReference type="OrthoDB" id="1645325at2"/>
<evidence type="ECO:0000313" key="4">
    <source>
        <dbReference type="Proteomes" id="UP000199387"/>
    </source>
</evidence>
<evidence type="ECO:0000259" key="2">
    <source>
        <dbReference type="Pfam" id="PF04167"/>
    </source>
</evidence>
<gene>
    <name evidence="3" type="ORF">SAMN04488112_102217</name>
</gene>
<proteinExistence type="predicted"/>
<feature type="domain" description="DUF402" evidence="2">
    <location>
        <begin position="19"/>
        <end position="157"/>
    </location>
</feature>
<reference evidence="3 4" key="1">
    <citation type="submission" date="2016-10" db="EMBL/GenBank/DDBJ databases">
        <authorList>
            <person name="de Groot N.N."/>
        </authorList>
    </citation>
    <scope>NUCLEOTIDE SEQUENCE [LARGE SCALE GENOMIC DNA]</scope>
    <source>
        <strain evidence="3 4">DSM 45514</strain>
    </source>
</reference>
<name>A0A1G6IFV0_9BACL</name>